<dbReference type="RefSeq" id="WP_202855567.1">
    <property type="nucleotide sequence ID" value="NZ_JAEUGD010000022.1"/>
</dbReference>
<evidence type="ECO:0000313" key="2">
    <source>
        <dbReference type="Proteomes" id="UP000614216"/>
    </source>
</evidence>
<gene>
    <name evidence="1" type="ORF">JMN32_06845</name>
</gene>
<name>A0A937FUB7_9BACT</name>
<dbReference type="EMBL" id="JAEUGD010000022">
    <property type="protein sequence ID" value="MBL6446019.1"/>
    <property type="molecule type" value="Genomic_DNA"/>
</dbReference>
<dbReference type="Proteomes" id="UP000614216">
    <property type="component" value="Unassembled WGS sequence"/>
</dbReference>
<protein>
    <submittedName>
        <fullName evidence="1">Uncharacterized protein</fullName>
    </submittedName>
</protein>
<reference evidence="1" key="1">
    <citation type="submission" date="2021-01" db="EMBL/GenBank/DDBJ databases">
        <title>Fulvivirga kasyanovii gen. nov., sp nov., a novel member of the phylum Bacteroidetes isolated from seawater in a mussel farm.</title>
        <authorList>
            <person name="Zhao L.-H."/>
            <person name="Wang Z.-J."/>
        </authorList>
    </citation>
    <scope>NUCLEOTIDE SEQUENCE</scope>
    <source>
        <strain evidence="1">29W222</strain>
    </source>
</reference>
<sequence length="166" mass="19971">MVKEDLWNNIRQFEIDDPESGFSFTDRLIRENGWKRDYAIRAVYEYKKFMYLICIADHPLTPSDQVDQVWHLHLLYTESYWIDFCQNTLLRNVHHGPTKGGNEEKQKFGNWYEKTMELYALVFGSVPPADIWPPGKIRFAEINFTRVNRHRNWVIPKLSLFKKWKS</sequence>
<accession>A0A937FUB7</accession>
<proteinExistence type="predicted"/>
<keyword evidence="2" id="KW-1185">Reference proteome</keyword>
<comment type="caution">
    <text evidence="1">The sequence shown here is derived from an EMBL/GenBank/DDBJ whole genome shotgun (WGS) entry which is preliminary data.</text>
</comment>
<evidence type="ECO:0000313" key="1">
    <source>
        <dbReference type="EMBL" id="MBL6446019.1"/>
    </source>
</evidence>
<organism evidence="1 2">
    <name type="scientific">Fulvivirga marina</name>
    <dbReference type="NCBI Taxonomy" id="2494733"/>
    <lineage>
        <taxon>Bacteria</taxon>
        <taxon>Pseudomonadati</taxon>
        <taxon>Bacteroidota</taxon>
        <taxon>Cytophagia</taxon>
        <taxon>Cytophagales</taxon>
        <taxon>Fulvivirgaceae</taxon>
        <taxon>Fulvivirga</taxon>
    </lineage>
</organism>
<dbReference type="AlphaFoldDB" id="A0A937FUB7"/>